<evidence type="ECO:0000313" key="2">
    <source>
        <dbReference type="Proteomes" id="UP000318538"/>
    </source>
</evidence>
<dbReference type="PANTHER" id="PTHR42280:SF1">
    <property type="entry name" value="CITG FAMILY PROTEIN"/>
    <property type="match status" value="1"/>
</dbReference>
<dbReference type="Proteomes" id="UP000318538">
    <property type="component" value="Chromosome"/>
</dbReference>
<evidence type="ECO:0000313" key="1">
    <source>
        <dbReference type="EMBL" id="QDT03653.1"/>
    </source>
</evidence>
<dbReference type="InterPro" id="IPR002736">
    <property type="entry name" value="CitG"/>
</dbReference>
<dbReference type="Pfam" id="PF01874">
    <property type="entry name" value="CitG"/>
    <property type="match status" value="1"/>
</dbReference>
<dbReference type="PANTHER" id="PTHR42280">
    <property type="entry name" value="CITG FAMILY PROTEIN"/>
    <property type="match status" value="1"/>
</dbReference>
<dbReference type="Gene3D" id="1.10.4200.10">
    <property type="entry name" value="Triphosphoribosyl-dephospho-CoA protein"/>
    <property type="match status" value="1"/>
</dbReference>
<keyword evidence="2" id="KW-1185">Reference proteome</keyword>
<reference evidence="1 2" key="1">
    <citation type="submission" date="2019-02" db="EMBL/GenBank/DDBJ databases">
        <title>Deep-cultivation of Planctomycetes and their phenomic and genomic characterization uncovers novel biology.</title>
        <authorList>
            <person name="Wiegand S."/>
            <person name="Jogler M."/>
            <person name="Boedeker C."/>
            <person name="Pinto D."/>
            <person name="Vollmers J."/>
            <person name="Rivas-Marin E."/>
            <person name="Kohn T."/>
            <person name="Peeters S.H."/>
            <person name="Heuer A."/>
            <person name="Rast P."/>
            <person name="Oberbeckmann S."/>
            <person name="Bunk B."/>
            <person name="Jeske O."/>
            <person name="Meyerdierks A."/>
            <person name="Storesund J.E."/>
            <person name="Kallscheuer N."/>
            <person name="Luecker S."/>
            <person name="Lage O.M."/>
            <person name="Pohl T."/>
            <person name="Merkel B.J."/>
            <person name="Hornburger P."/>
            <person name="Mueller R.-W."/>
            <person name="Bruemmer F."/>
            <person name="Labrenz M."/>
            <person name="Spormann A.M."/>
            <person name="Op den Camp H."/>
            <person name="Overmann J."/>
            <person name="Amann R."/>
            <person name="Jetten M.S.M."/>
            <person name="Mascher T."/>
            <person name="Medema M.H."/>
            <person name="Devos D.P."/>
            <person name="Kaster A.-K."/>
            <person name="Ovreas L."/>
            <person name="Rohde M."/>
            <person name="Galperin M.Y."/>
            <person name="Jogler C."/>
        </authorList>
    </citation>
    <scope>NUCLEOTIDE SEQUENCE [LARGE SCALE GENOMIC DNA]</scope>
    <source>
        <strain evidence="1 2">K22_7</strain>
    </source>
</reference>
<dbReference type="GO" id="GO:0046917">
    <property type="term" value="F:triphosphoribosyl-dephospho-CoA synthase activity"/>
    <property type="evidence" value="ECO:0007669"/>
    <property type="project" value="InterPro"/>
</dbReference>
<name>A0A517N935_9BACT</name>
<dbReference type="GO" id="GO:0005524">
    <property type="term" value="F:ATP binding"/>
    <property type="evidence" value="ECO:0007669"/>
    <property type="project" value="InterPro"/>
</dbReference>
<dbReference type="RefSeq" id="WP_218933886.1">
    <property type="nucleotide sequence ID" value="NZ_CP036525.1"/>
</dbReference>
<sequence length="289" mass="31163">MPDTLNLLRSHVGNPADAIRWACLLEATAPKAGNVYPGKSFHDLTYQDFQVAAETCAIELSPPSIPITQRMKDAAIETKRATHTNVNLGIILLLGPIVAADEANHRSLHCPADWCNEIAKVIRTFDAADGQNIYAAIGAASAGGLGEVDSMDVRHDHESIDIVSAMDSAKQRDRIARQYATGFRDLIENVVPVVADQIRKSGDVISGIARAHVRILSEAPDTLIARKCGPTVAQEVQRSAATVDVDNAEDMLALDTYLRSDDHRLNPGTTADLIAASMYLLLRTDAGTF</sequence>
<gene>
    <name evidence="1" type="ORF">K227x_20370</name>
</gene>
<organism evidence="1 2">
    <name type="scientific">Rubripirellula lacrimiformis</name>
    <dbReference type="NCBI Taxonomy" id="1930273"/>
    <lineage>
        <taxon>Bacteria</taxon>
        <taxon>Pseudomonadati</taxon>
        <taxon>Planctomycetota</taxon>
        <taxon>Planctomycetia</taxon>
        <taxon>Pirellulales</taxon>
        <taxon>Pirellulaceae</taxon>
        <taxon>Rubripirellula</taxon>
    </lineage>
</organism>
<accession>A0A517N935</accession>
<proteinExistence type="predicted"/>
<dbReference type="EMBL" id="CP036525">
    <property type="protein sequence ID" value="QDT03653.1"/>
    <property type="molecule type" value="Genomic_DNA"/>
</dbReference>
<protein>
    <submittedName>
        <fullName evidence="1">ATP:dephospho-CoA triphosphoribosyl transferase</fullName>
    </submittedName>
</protein>
<dbReference type="AlphaFoldDB" id="A0A517N935"/>
<dbReference type="KEGG" id="rlc:K227x_20370"/>
<keyword evidence="1" id="KW-0808">Transferase</keyword>